<feature type="transmembrane region" description="Helical" evidence="1">
    <location>
        <begin position="62"/>
        <end position="84"/>
    </location>
</feature>
<organism evidence="2 3">
    <name type="scientific">Labilithrix luteola</name>
    <dbReference type="NCBI Taxonomy" id="1391654"/>
    <lineage>
        <taxon>Bacteria</taxon>
        <taxon>Pseudomonadati</taxon>
        <taxon>Myxococcota</taxon>
        <taxon>Polyangia</taxon>
        <taxon>Polyangiales</taxon>
        <taxon>Labilitrichaceae</taxon>
        <taxon>Labilithrix</taxon>
    </lineage>
</organism>
<sequence length="263" mass="28999">MSSRDHLERLGAVIDETGVSRKEAFRMVAAVVFFGLFFAGIVVLSAFAMAEKEAEATRAQTAFAALVLSGLFGSLAFVSVRHLWRYHGSTFAMHAGGIVAHLRRGTTVLGWEDVARWYAQVQRVGVNGVPVRTVRIYRFVAADGREIKLMSIYERVDEFFARIESELIRRKLPVASADFDAGTPLVFGPFVVSRDGISHKTRTVAWTDVETLGVSVGVLRVKGRRASFAVPYLKVANAPILLALYEQIRRGRAQRNREVGAGA</sequence>
<name>A0A0K1PXG7_9BACT</name>
<keyword evidence="3" id="KW-1185">Reference proteome</keyword>
<accession>A0A0K1PXG7</accession>
<protein>
    <submittedName>
        <fullName evidence="2">Uncharacterized protein</fullName>
    </submittedName>
</protein>
<keyword evidence="1" id="KW-0472">Membrane</keyword>
<feature type="transmembrane region" description="Helical" evidence="1">
    <location>
        <begin position="28"/>
        <end position="50"/>
    </location>
</feature>
<dbReference type="STRING" id="1391654.AKJ09_04503"/>
<dbReference type="AlphaFoldDB" id="A0A0K1PXG7"/>
<dbReference type="InterPro" id="IPR046492">
    <property type="entry name" value="DUF6585"/>
</dbReference>
<evidence type="ECO:0000313" key="2">
    <source>
        <dbReference type="EMBL" id="AKU97839.1"/>
    </source>
</evidence>
<dbReference type="EMBL" id="CP012333">
    <property type="protein sequence ID" value="AKU97839.1"/>
    <property type="molecule type" value="Genomic_DNA"/>
</dbReference>
<evidence type="ECO:0000313" key="3">
    <source>
        <dbReference type="Proteomes" id="UP000064967"/>
    </source>
</evidence>
<keyword evidence="1" id="KW-1133">Transmembrane helix</keyword>
<dbReference type="Pfam" id="PF20226">
    <property type="entry name" value="DUF6585"/>
    <property type="match status" value="1"/>
</dbReference>
<dbReference type="Proteomes" id="UP000064967">
    <property type="component" value="Chromosome"/>
</dbReference>
<reference evidence="2 3" key="1">
    <citation type="submission" date="2015-08" db="EMBL/GenBank/DDBJ databases">
        <authorList>
            <person name="Babu N.S."/>
            <person name="Beckwith C.J."/>
            <person name="Beseler K.G."/>
            <person name="Brison A."/>
            <person name="Carone J.V."/>
            <person name="Caskin T.P."/>
            <person name="Diamond M."/>
            <person name="Durham M.E."/>
            <person name="Foxe J.M."/>
            <person name="Go M."/>
            <person name="Henderson B.A."/>
            <person name="Jones I.B."/>
            <person name="McGettigan J.A."/>
            <person name="Micheletti S.J."/>
            <person name="Nasrallah M.E."/>
            <person name="Ortiz D."/>
            <person name="Piller C.R."/>
            <person name="Privatt S.R."/>
            <person name="Schneider S.L."/>
            <person name="Sharp S."/>
            <person name="Smith T.C."/>
            <person name="Stanton J.D."/>
            <person name="Ullery H.E."/>
            <person name="Wilson R.J."/>
            <person name="Serrano M.G."/>
            <person name="Buck G."/>
            <person name="Lee V."/>
            <person name="Wang Y."/>
            <person name="Carvalho R."/>
            <person name="Voegtly L."/>
            <person name="Shi R."/>
            <person name="Duckworth R."/>
            <person name="Johnson A."/>
            <person name="Loviza R."/>
            <person name="Walstead R."/>
            <person name="Shah Z."/>
            <person name="Kiflezghi M."/>
            <person name="Wade K."/>
            <person name="Ball S.L."/>
            <person name="Bradley K.W."/>
            <person name="Asai D.J."/>
            <person name="Bowman C.A."/>
            <person name="Russell D.A."/>
            <person name="Pope W.H."/>
            <person name="Jacobs-Sera D."/>
            <person name="Hendrix R.W."/>
            <person name="Hatfull G.F."/>
        </authorList>
    </citation>
    <scope>NUCLEOTIDE SEQUENCE [LARGE SCALE GENOMIC DNA]</scope>
    <source>
        <strain evidence="2 3">DSM 27648</strain>
    </source>
</reference>
<keyword evidence="1" id="KW-0812">Transmembrane</keyword>
<gene>
    <name evidence="2" type="ORF">AKJ09_04503</name>
</gene>
<evidence type="ECO:0000256" key="1">
    <source>
        <dbReference type="SAM" id="Phobius"/>
    </source>
</evidence>
<dbReference type="KEGG" id="llu:AKJ09_04503"/>
<proteinExistence type="predicted"/>